<dbReference type="STRING" id="3469.A0A4Y7L5C9"/>
<dbReference type="Gramene" id="RZC80396">
    <property type="protein sequence ID" value="RZC80396"/>
    <property type="gene ID" value="C5167_042987"/>
</dbReference>
<dbReference type="PANTHER" id="PTHR33227">
    <property type="entry name" value="STIGMA-SPECIFIC STIG1-LIKE PROTEIN 3"/>
    <property type="match status" value="1"/>
</dbReference>
<sequence>MFITMKRLMKLLFILTIMVMISVIAVTSEMPMRRQEGNYNAAADEYYAARLATSLKYFEMETTDNAQKCLKGVSKILGNRKPKHPPRRFPLTCQNNPMICKNAKNGTPPGTNQCCMKKCVNILKDKNNCGRCGHKCKYPKTCCQGKCINPSHNPRHWGSCNNRCKKGAHCSLGHCKKHIFTVI</sequence>
<evidence type="ECO:0000313" key="4">
    <source>
        <dbReference type="EMBL" id="RZC80396.1"/>
    </source>
</evidence>
<keyword evidence="5" id="KW-1185">Reference proteome</keyword>
<protein>
    <recommendedName>
        <fullName evidence="6">Stigma-specific STIG1-like protein 1</fullName>
    </recommendedName>
</protein>
<dbReference type="AlphaFoldDB" id="A0A4Y7L5C9"/>
<evidence type="ECO:0000256" key="2">
    <source>
        <dbReference type="ARBA" id="ARBA00022729"/>
    </source>
</evidence>
<evidence type="ECO:0000313" key="5">
    <source>
        <dbReference type="Proteomes" id="UP000316621"/>
    </source>
</evidence>
<evidence type="ECO:0000256" key="1">
    <source>
        <dbReference type="ARBA" id="ARBA00006010"/>
    </source>
</evidence>
<accession>A0A4Y7L5C9</accession>
<proteinExistence type="inferred from homology"/>
<keyword evidence="2 3" id="KW-0732">Signal</keyword>
<name>A0A4Y7L5C9_PAPSO</name>
<dbReference type="EMBL" id="CM010724">
    <property type="protein sequence ID" value="RZC80396.1"/>
    <property type="molecule type" value="Genomic_DNA"/>
</dbReference>
<dbReference type="InterPro" id="IPR006969">
    <property type="entry name" value="Stig-like"/>
</dbReference>
<comment type="similarity">
    <text evidence="1">Belongs to the STIG1 family.</text>
</comment>
<organism evidence="4 5">
    <name type="scientific">Papaver somniferum</name>
    <name type="common">Opium poppy</name>
    <dbReference type="NCBI Taxonomy" id="3469"/>
    <lineage>
        <taxon>Eukaryota</taxon>
        <taxon>Viridiplantae</taxon>
        <taxon>Streptophyta</taxon>
        <taxon>Embryophyta</taxon>
        <taxon>Tracheophyta</taxon>
        <taxon>Spermatophyta</taxon>
        <taxon>Magnoliopsida</taxon>
        <taxon>Ranunculales</taxon>
        <taxon>Papaveraceae</taxon>
        <taxon>Papaveroideae</taxon>
        <taxon>Papaver</taxon>
    </lineage>
</organism>
<gene>
    <name evidence="4" type="ORF">C5167_042987</name>
</gene>
<feature type="signal peptide" evidence="3">
    <location>
        <begin position="1"/>
        <end position="27"/>
    </location>
</feature>
<dbReference type="Pfam" id="PF04885">
    <property type="entry name" value="Stig1"/>
    <property type="match status" value="1"/>
</dbReference>
<evidence type="ECO:0008006" key="6">
    <source>
        <dbReference type="Google" id="ProtNLM"/>
    </source>
</evidence>
<evidence type="ECO:0000256" key="3">
    <source>
        <dbReference type="SAM" id="SignalP"/>
    </source>
</evidence>
<reference evidence="4 5" key="1">
    <citation type="journal article" date="2018" name="Science">
        <title>The opium poppy genome and morphinan production.</title>
        <authorList>
            <person name="Guo L."/>
            <person name="Winzer T."/>
            <person name="Yang X."/>
            <person name="Li Y."/>
            <person name="Ning Z."/>
            <person name="He Z."/>
            <person name="Teodor R."/>
            <person name="Lu Y."/>
            <person name="Bowser T.A."/>
            <person name="Graham I.A."/>
            <person name="Ye K."/>
        </authorList>
    </citation>
    <scope>NUCLEOTIDE SEQUENCE [LARGE SCALE GENOMIC DNA]</scope>
    <source>
        <strain evidence="5">cv. HN1</strain>
        <tissue evidence="4">Leaves</tissue>
    </source>
</reference>
<dbReference type="PANTHER" id="PTHR33227:SF21">
    <property type="entry name" value="F12F1.21 PROTEIN"/>
    <property type="match status" value="1"/>
</dbReference>
<dbReference type="Proteomes" id="UP000316621">
    <property type="component" value="Chromosome 10"/>
</dbReference>
<feature type="chain" id="PRO_5021369556" description="Stigma-specific STIG1-like protein 1" evidence="3">
    <location>
        <begin position="28"/>
        <end position="183"/>
    </location>
</feature>